<reference evidence="17" key="1">
    <citation type="journal article" date="2019" name="Curr. Biol.">
        <title>Genome Sequence of Striga asiatica Provides Insight into the Evolution of Plant Parasitism.</title>
        <authorList>
            <person name="Yoshida S."/>
            <person name="Kim S."/>
            <person name="Wafula E.K."/>
            <person name="Tanskanen J."/>
            <person name="Kim Y.M."/>
            <person name="Honaas L."/>
            <person name="Yang Z."/>
            <person name="Spallek T."/>
            <person name="Conn C.E."/>
            <person name="Ichihashi Y."/>
            <person name="Cheong K."/>
            <person name="Cui S."/>
            <person name="Der J.P."/>
            <person name="Gundlach H."/>
            <person name="Jiao Y."/>
            <person name="Hori C."/>
            <person name="Ishida J.K."/>
            <person name="Kasahara H."/>
            <person name="Kiba T."/>
            <person name="Kim M.S."/>
            <person name="Koo N."/>
            <person name="Laohavisit A."/>
            <person name="Lee Y.H."/>
            <person name="Lumba S."/>
            <person name="McCourt P."/>
            <person name="Mortimer J.C."/>
            <person name="Mutuku J.M."/>
            <person name="Nomura T."/>
            <person name="Sasaki-Sekimoto Y."/>
            <person name="Seto Y."/>
            <person name="Wang Y."/>
            <person name="Wakatake T."/>
            <person name="Sakakibara H."/>
            <person name="Demura T."/>
            <person name="Yamaguchi S."/>
            <person name="Yoneyama K."/>
            <person name="Manabe R.I."/>
            <person name="Nelson D.C."/>
            <person name="Schulman A.H."/>
            <person name="Timko M.P."/>
            <person name="dePamphilis C.W."/>
            <person name="Choi D."/>
            <person name="Shirasu K."/>
        </authorList>
    </citation>
    <scope>NUCLEOTIDE SEQUENCE [LARGE SCALE GENOMIC DNA]</scope>
    <source>
        <strain evidence="17">cv. UVA1</strain>
    </source>
</reference>
<sequence>MTHIQITLLEKSMAPLFPFLLSAVSASPPPALRTAFYSETCPQAEAIARGVLRQAMAREIRIAASVMRLQFHDCLVNDCDGSLLLDDTPNMVGEKLALSNIDSLRSYEVIDEIKEALERTCPGIVSCADIIIMAARDAVLLSEGPHWEVKLGEFFGAFVEGMIKLGIFAVRDCRVVNDGPLLLTQAQRQGSVCFPTDVNCVNCYCTCQDSSRGLSLKCDNNFSAISCLFACWDDGLVIQAKSVILLNGSVLCLEPSKVFKLYG</sequence>
<feature type="binding site" evidence="11">
    <location>
        <position position="73"/>
    </location>
    <ligand>
        <name>Ca(2+)</name>
        <dbReference type="ChEBI" id="CHEBI:29108"/>
        <label>1</label>
    </ligand>
</feature>
<dbReference type="PROSITE" id="PS50873">
    <property type="entry name" value="PEROXIDASE_4"/>
    <property type="match status" value="1"/>
</dbReference>
<feature type="binding site" evidence="11">
    <location>
        <position position="94"/>
    </location>
    <ligand>
        <name>Ca(2+)</name>
        <dbReference type="ChEBI" id="CHEBI:29108"/>
        <label>1</label>
    </ligand>
</feature>
<comment type="cofactor">
    <cofactor evidence="11">
        <name>Ca(2+)</name>
        <dbReference type="ChEBI" id="CHEBI:29108"/>
    </cofactor>
    <text evidence="11">Binds 2 calcium ions per subunit.</text>
</comment>
<feature type="site" description="Transition state stabilizer" evidence="12">
    <location>
        <position position="68"/>
    </location>
</feature>
<dbReference type="Pfam" id="PF00141">
    <property type="entry name" value="peroxidase"/>
    <property type="match status" value="1"/>
</dbReference>
<feature type="binding site" evidence="11">
    <location>
        <position position="76"/>
    </location>
    <ligand>
        <name>Ca(2+)</name>
        <dbReference type="ChEBI" id="CHEBI:29108"/>
        <label>1</label>
    </ligand>
</feature>
<dbReference type="Proteomes" id="UP000325081">
    <property type="component" value="Unassembled WGS sequence"/>
</dbReference>
<proteinExistence type="inferred from homology"/>
<keyword evidence="9" id="KW-0408">Iron</keyword>
<keyword evidence="17" id="KW-1185">Reference proteome</keyword>
<evidence type="ECO:0000256" key="9">
    <source>
        <dbReference type="ARBA" id="ARBA00023004"/>
    </source>
</evidence>
<evidence type="ECO:0000256" key="8">
    <source>
        <dbReference type="ARBA" id="ARBA00023002"/>
    </source>
</evidence>
<evidence type="ECO:0000256" key="6">
    <source>
        <dbReference type="ARBA" id="ARBA00022723"/>
    </source>
</evidence>
<dbReference type="SUPFAM" id="SSF48113">
    <property type="entry name" value="Heme-dependent peroxidases"/>
    <property type="match status" value="1"/>
</dbReference>
<dbReference type="GO" id="GO:0020037">
    <property type="term" value="F:heme binding"/>
    <property type="evidence" value="ECO:0007669"/>
    <property type="project" value="InterPro"/>
</dbReference>
<dbReference type="OrthoDB" id="2113341at2759"/>
<keyword evidence="5" id="KW-0349">Heme</keyword>
<evidence type="ECO:0000256" key="13">
    <source>
        <dbReference type="PIRSR" id="PIRSR600823-5"/>
    </source>
</evidence>
<evidence type="ECO:0000256" key="4">
    <source>
        <dbReference type="ARBA" id="ARBA00022559"/>
    </source>
</evidence>
<dbReference type="Gene3D" id="1.10.520.10">
    <property type="match status" value="1"/>
</dbReference>
<evidence type="ECO:0000256" key="10">
    <source>
        <dbReference type="PIRSR" id="PIRSR600823-1"/>
    </source>
</evidence>
<comment type="caution">
    <text evidence="16">The sequence shown here is derived from an EMBL/GenBank/DDBJ whole genome shotgun (WGS) entry which is preliminary data.</text>
</comment>
<keyword evidence="13" id="KW-1015">Disulfide bond</keyword>
<feature type="disulfide bond" evidence="13">
    <location>
        <begin position="74"/>
        <end position="79"/>
    </location>
</feature>
<feature type="disulfide bond" evidence="13">
    <location>
        <begin position="41"/>
        <end position="121"/>
    </location>
</feature>
<dbReference type="GO" id="GO:0006979">
    <property type="term" value="P:response to oxidative stress"/>
    <property type="evidence" value="ECO:0007669"/>
    <property type="project" value="InterPro"/>
</dbReference>
<dbReference type="PRINTS" id="PR00461">
    <property type="entry name" value="PLPEROXIDASE"/>
</dbReference>
<feature type="binding site" evidence="11">
    <location>
        <position position="82"/>
    </location>
    <ligand>
        <name>Ca(2+)</name>
        <dbReference type="ChEBI" id="CHEBI:29108"/>
        <label>1</label>
    </ligand>
</feature>
<evidence type="ECO:0000313" key="17">
    <source>
        <dbReference type="Proteomes" id="UP000325081"/>
    </source>
</evidence>
<dbReference type="EMBL" id="BKCP01007737">
    <property type="protein sequence ID" value="GER47048.1"/>
    <property type="molecule type" value="Genomic_DNA"/>
</dbReference>
<evidence type="ECO:0000256" key="7">
    <source>
        <dbReference type="ARBA" id="ARBA00022837"/>
    </source>
</evidence>
<keyword evidence="7 11" id="KW-0106">Calcium</keyword>
<dbReference type="PANTHER" id="PTHR31388:SF2">
    <property type="entry name" value="PEROXIDASE 17"/>
    <property type="match status" value="1"/>
</dbReference>
<feature type="domain" description="Plant heme peroxidase family profile" evidence="15">
    <location>
        <begin position="31"/>
        <end position="152"/>
    </location>
</feature>
<evidence type="ECO:0000256" key="11">
    <source>
        <dbReference type="PIRSR" id="PIRSR600823-3"/>
    </source>
</evidence>
<dbReference type="InterPro" id="IPR019794">
    <property type="entry name" value="Peroxidases_AS"/>
</dbReference>
<evidence type="ECO:0000256" key="14">
    <source>
        <dbReference type="RuleBase" id="RU004241"/>
    </source>
</evidence>
<dbReference type="GO" id="GO:0046872">
    <property type="term" value="F:metal ion binding"/>
    <property type="evidence" value="ECO:0007669"/>
    <property type="project" value="UniProtKB-KW"/>
</dbReference>
<gene>
    <name evidence="16" type="ORF">STAS_24109</name>
</gene>
<name>A0A5A7QQ50_STRAF</name>
<protein>
    <recommendedName>
        <fullName evidence="3">peroxidase</fullName>
        <ecNumber evidence="3">1.11.1.7</ecNumber>
    </recommendedName>
</protein>
<keyword evidence="6 11" id="KW-0479">Metal-binding</keyword>
<dbReference type="InterPro" id="IPR010255">
    <property type="entry name" value="Haem_peroxidase_sf"/>
</dbReference>
<evidence type="ECO:0000256" key="3">
    <source>
        <dbReference type="ARBA" id="ARBA00012313"/>
    </source>
</evidence>
<comment type="similarity">
    <text evidence="14">Belongs to the peroxidase family.</text>
</comment>
<dbReference type="PROSITE" id="PS00436">
    <property type="entry name" value="PEROXIDASE_2"/>
    <property type="match status" value="1"/>
</dbReference>
<dbReference type="InterPro" id="IPR002016">
    <property type="entry name" value="Haem_peroxidase"/>
</dbReference>
<organism evidence="16 17">
    <name type="scientific">Striga asiatica</name>
    <name type="common">Asiatic witchweed</name>
    <name type="synonym">Buchnera asiatica</name>
    <dbReference type="NCBI Taxonomy" id="4170"/>
    <lineage>
        <taxon>Eukaryota</taxon>
        <taxon>Viridiplantae</taxon>
        <taxon>Streptophyta</taxon>
        <taxon>Embryophyta</taxon>
        <taxon>Tracheophyta</taxon>
        <taxon>Spermatophyta</taxon>
        <taxon>Magnoliopsida</taxon>
        <taxon>eudicotyledons</taxon>
        <taxon>Gunneridae</taxon>
        <taxon>Pentapetalae</taxon>
        <taxon>asterids</taxon>
        <taxon>lamiids</taxon>
        <taxon>Lamiales</taxon>
        <taxon>Orobanchaceae</taxon>
        <taxon>Buchnereae</taxon>
        <taxon>Striga</taxon>
    </lineage>
</organism>
<comment type="catalytic activity">
    <reaction evidence="1">
        <text>2 a phenolic donor + H2O2 = 2 a phenolic radical donor + 2 H2O</text>
        <dbReference type="Rhea" id="RHEA:56136"/>
        <dbReference type="ChEBI" id="CHEBI:15377"/>
        <dbReference type="ChEBI" id="CHEBI:16240"/>
        <dbReference type="ChEBI" id="CHEBI:139520"/>
        <dbReference type="ChEBI" id="CHEBI:139521"/>
        <dbReference type="EC" id="1.11.1.7"/>
    </reaction>
</comment>
<dbReference type="EC" id="1.11.1.7" evidence="3"/>
<evidence type="ECO:0000256" key="5">
    <source>
        <dbReference type="ARBA" id="ARBA00022617"/>
    </source>
</evidence>
<dbReference type="AlphaFoldDB" id="A0A5A7QQ50"/>
<evidence type="ECO:0000256" key="2">
    <source>
        <dbReference type="ARBA" id="ARBA00001970"/>
    </source>
</evidence>
<dbReference type="PANTHER" id="PTHR31388">
    <property type="entry name" value="PEROXIDASE 72-RELATED"/>
    <property type="match status" value="1"/>
</dbReference>
<evidence type="ECO:0000313" key="16">
    <source>
        <dbReference type="EMBL" id="GER47048.1"/>
    </source>
</evidence>
<evidence type="ECO:0000259" key="15">
    <source>
        <dbReference type="PROSITE" id="PS50873"/>
    </source>
</evidence>
<evidence type="ECO:0000256" key="1">
    <source>
        <dbReference type="ARBA" id="ARBA00000189"/>
    </source>
</evidence>
<feature type="binding site" evidence="11">
    <location>
        <position position="80"/>
    </location>
    <ligand>
        <name>Ca(2+)</name>
        <dbReference type="ChEBI" id="CHEBI:29108"/>
        <label>1</label>
    </ligand>
</feature>
<dbReference type="GO" id="GO:0140825">
    <property type="term" value="F:lactoperoxidase activity"/>
    <property type="evidence" value="ECO:0007669"/>
    <property type="project" value="UniProtKB-EC"/>
</dbReference>
<accession>A0A5A7QQ50</accession>
<keyword evidence="4 16" id="KW-0575">Peroxidase</keyword>
<dbReference type="PRINTS" id="PR00458">
    <property type="entry name" value="PEROXIDASE"/>
</dbReference>
<keyword evidence="8" id="KW-0560">Oxidoreductase</keyword>
<comment type="cofactor">
    <cofactor evidence="2">
        <name>heme b</name>
        <dbReference type="ChEBI" id="CHEBI:60344"/>
    </cofactor>
</comment>
<evidence type="ECO:0000256" key="12">
    <source>
        <dbReference type="PIRSR" id="PIRSR600823-4"/>
    </source>
</evidence>
<feature type="active site" description="Proton acceptor" evidence="10">
    <location>
        <position position="72"/>
    </location>
</feature>
<dbReference type="InterPro" id="IPR000823">
    <property type="entry name" value="Peroxidase_pln"/>
</dbReference>